<feature type="domain" description="C2H2-type" evidence="10">
    <location>
        <begin position="309"/>
        <end position="336"/>
    </location>
</feature>
<dbReference type="Pfam" id="PF07776">
    <property type="entry name" value="zf-AD"/>
    <property type="match status" value="1"/>
</dbReference>
<feature type="binding site" evidence="8">
    <location>
        <position position="5"/>
    </location>
    <ligand>
        <name>Zn(2+)</name>
        <dbReference type="ChEBI" id="CHEBI:29105"/>
    </ligand>
</feature>
<feature type="binding site" evidence="8">
    <location>
        <position position="50"/>
    </location>
    <ligand>
        <name>Zn(2+)</name>
        <dbReference type="ChEBI" id="CHEBI:29105"/>
    </ligand>
</feature>
<feature type="binding site" evidence="8">
    <location>
        <position position="53"/>
    </location>
    <ligand>
        <name>Zn(2+)</name>
        <dbReference type="ChEBI" id="CHEBI:29105"/>
    </ligand>
</feature>
<dbReference type="GO" id="GO:0000981">
    <property type="term" value="F:DNA-binding transcription factor activity, RNA polymerase II-specific"/>
    <property type="evidence" value="ECO:0007669"/>
    <property type="project" value="TreeGrafter"/>
</dbReference>
<dbReference type="Gene3D" id="3.40.1800.20">
    <property type="match status" value="1"/>
</dbReference>
<feature type="domain" description="C2H2-type" evidence="10">
    <location>
        <begin position="253"/>
        <end position="280"/>
    </location>
</feature>
<dbReference type="VEuPathDB" id="VectorBase:MDOA005195"/>
<evidence type="ECO:0000256" key="3">
    <source>
        <dbReference type="ARBA" id="ARBA00022737"/>
    </source>
</evidence>
<dbReference type="FunFam" id="3.30.160.60:FF:001927">
    <property type="entry name" value="Zinc finger protein 1184"/>
    <property type="match status" value="1"/>
</dbReference>
<name>A0A1I8MIC5_MUSDO</name>
<dbReference type="SUPFAM" id="SSF57667">
    <property type="entry name" value="beta-beta-alpha zinc fingers"/>
    <property type="match status" value="3"/>
</dbReference>
<dbReference type="GO" id="GO:0005634">
    <property type="term" value="C:nucleus"/>
    <property type="evidence" value="ECO:0007669"/>
    <property type="project" value="UniProtKB-SubCell"/>
</dbReference>
<keyword evidence="5 8" id="KW-0862">Zinc</keyword>
<evidence type="ECO:0000256" key="4">
    <source>
        <dbReference type="ARBA" id="ARBA00022771"/>
    </source>
</evidence>
<feature type="compositionally biased region" description="Basic residues" evidence="9">
    <location>
        <begin position="205"/>
        <end position="216"/>
    </location>
</feature>
<sequence length="419" mass="48875">MEHICRTCAKEQINGKALKLFDRRHKELLAQIEDVTGLLLENSGLPKLMCSTCHQNLRQAYQFRENVIRAQALLSDQIKDERTVGECKNLVTTEFFHVCVKEEEDPVKSETDIIEEKEISIESQDGNVHRKESGFCVTHQKDTLEINPNEEENSNLDDRWSTSDSTVDLNLSNNTQSGDEMTFRSDTLQLNNVISTLEENSKSTSPKRKKNKFQKRNKIATTLSRRGEEESKEEYPIVAKKRKKEKADNPNRFICDQCGNYFTCSHYFKLHLRRHAGDRQCACELCPDKFFTNSELRRHMRKHTGERPFACQFCDRKFTDYSTRIKHQRTHTNERPFTCSQCGKSFTSTYILKNHMLTHTGERHFRCDVCDKAFGRRTHLVVHFRSIMHKQALEKIKISQDKNKTDQREVSVDISSLLI</sequence>
<evidence type="ECO:0000256" key="9">
    <source>
        <dbReference type="SAM" id="MobiDB-lite"/>
    </source>
</evidence>
<comment type="subcellular location">
    <subcellularLocation>
        <location evidence="1">Nucleus</location>
    </subcellularLocation>
</comment>
<proteinExistence type="predicted"/>
<feature type="domain" description="C2H2-type" evidence="10">
    <location>
        <begin position="281"/>
        <end position="308"/>
    </location>
</feature>
<dbReference type="SMART" id="SM00355">
    <property type="entry name" value="ZnF_C2H2"/>
    <property type="match status" value="5"/>
</dbReference>
<dbReference type="OrthoDB" id="6077919at2759"/>
<dbReference type="VEuPathDB" id="VectorBase:MDOMA2_008176"/>
<dbReference type="Pfam" id="PF13894">
    <property type="entry name" value="zf-C2H2_4"/>
    <property type="match status" value="2"/>
</dbReference>
<reference evidence="12" key="1">
    <citation type="submission" date="2020-05" db="UniProtKB">
        <authorList>
            <consortium name="EnsemblMetazoa"/>
        </authorList>
    </citation>
    <scope>IDENTIFICATION</scope>
    <source>
        <strain evidence="12">Aabys</strain>
    </source>
</reference>
<keyword evidence="2 8" id="KW-0479">Metal-binding</keyword>
<dbReference type="PANTHER" id="PTHR24394">
    <property type="entry name" value="ZINC FINGER PROTEIN"/>
    <property type="match status" value="1"/>
</dbReference>
<keyword evidence="4 7" id="KW-0863">Zinc-finger</keyword>
<keyword evidence="6" id="KW-0539">Nucleus</keyword>
<feature type="domain" description="C2H2-type" evidence="10">
    <location>
        <begin position="337"/>
        <end position="364"/>
    </location>
</feature>
<gene>
    <name evidence="12" type="primary">101895725</name>
</gene>
<dbReference type="GO" id="GO:0003677">
    <property type="term" value="F:DNA binding"/>
    <property type="evidence" value="ECO:0007669"/>
    <property type="project" value="UniProtKB-ARBA"/>
</dbReference>
<evidence type="ECO:0000256" key="1">
    <source>
        <dbReference type="ARBA" id="ARBA00004123"/>
    </source>
</evidence>
<dbReference type="PANTHER" id="PTHR24394:SF29">
    <property type="entry name" value="MYONEURIN"/>
    <property type="match status" value="1"/>
</dbReference>
<feature type="domain" description="ZAD" evidence="11">
    <location>
        <begin position="3"/>
        <end position="77"/>
    </location>
</feature>
<dbReference type="Gene3D" id="3.30.160.60">
    <property type="entry name" value="Classic Zinc Finger"/>
    <property type="match status" value="4"/>
</dbReference>
<dbReference type="AlphaFoldDB" id="A0A1I8MIC5"/>
<dbReference type="PROSITE" id="PS00028">
    <property type="entry name" value="ZINC_FINGER_C2H2_1"/>
    <property type="match status" value="5"/>
</dbReference>
<dbReference type="EnsemblMetazoa" id="MDOA005195-RA">
    <property type="protein sequence ID" value="MDOA005195-PA"/>
    <property type="gene ID" value="MDOA005195"/>
</dbReference>
<feature type="region of interest" description="Disordered" evidence="9">
    <location>
        <begin position="196"/>
        <end position="216"/>
    </location>
</feature>
<dbReference type="SMART" id="SM00868">
    <property type="entry name" value="zf-AD"/>
    <property type="match status" value="1"/>
</dbReference>
<dbReference type="InterPro" id="IPR013087">
    <property type="entry name" value="Znf_C2H2_type"/>
</dbReference>
<evidence type="ECO:0000256" key="7">
    <source>
        <dbReference type="PROSITE-ProRule" id="PRU00042"/>
    </source>
</evidence>
<dbReference type="Pfam" id="PF00096">
    <property type="entry name" value="zf-C2H2"/>
    <property type="match status" value="2"/>
</dbReference>
<keyword evidence="3" id="KW-0677">Repeat</keyword>
<dbReference type="PROSITE" id="PS50157">
    <property type="entry name" value="ZINC_FINGER_C2H2_2"/>
    <property type="match status" value="5"/>
</dbReference>
<feature type="binding site" evidence="8">
    <location>
        <position position="8"/>
    </location>
    <ligand>
        <name>Zn(2+)</name>
        <dbReference type="ChEBI" id="CHEBI:29105"/>
    </ligand>
</feature>
<dbReference type="InterPro" id="IPR012934">
    <property type="entry name" value="Znf_AD"/>
</dbReference>
<evidence type="ECO:0000256" key="5">
    <source>
        <dbReference type="ARBA" id="ARBA00022833"/>
    </source>
</evidence>
<evidence type="ECO:0000313" key="12">
    <source>
        <dbReference type="EnsemblMetazoa" id="MDOA005195-PA"/>
    </source>
</evidence>
<dbReference type="FunFam" id="3.30.160.60:FF:001049">
    <property type="entry name" value="zinc finger protein 319"/>
    <property type="match status" value="1"/>
</dbReference>
<evidence type="ECO:0000256" key="6">
    <source>
        <dbReference type="ARBA" id="ARBA00023242"/>
    </source>
</evidence>
<dbReference type="KEGG" id="mde:101895725"/>
<organism evidence="12">
    <name type="scientific">Musca domestica</name>
    <name type="common">House fly</name>
    <dbReference type="NCBI Taxonomy" id="7370"/>
    <lineage>
        <taxon>Eukaryota</taxon>
        <taxon>Metazoa</taxon>
        <taxon>Ecdysozoa</taxon>
        <taxon>Arthropoda</taxon>
        <taxon>Hexapoda</taxon>
        <taxon>Insecta</taxon>
        <taxon>Pterygota</taxon>
        <taxon>Neoptera</taxon>
        <taxon>Endopterygota</taxon>
        <taxon>Diptera</taxon>
        <taxon>Brachycera</taxon>
        <taxon>Muscomorpha</taxon>
        <taxon>Muscoidea</taxon>
        <taxon>Muscidae</taxon>
        <taxon>Musca</taxon>
    </lineage>
</organism>
<evidence type="ECO:0000259" key="11">
    <source>
        <dbReference type="PROSITE" id="PS51915"/>
    </source>
</evidence>
<dbReference type="FunFam" id="3.30.160.60:FF:000110">
    <property type="entry name" value="Zinc finger protein-like"/>
    <property type="match status" value="1"/>
</dbReference>
<dbReference type="GO" id="GO:0008270">
    <property type="term" value="F:zinc ion binding"/>
    <property type="evidence" value="ECO:0007669"/>
    <property type="project" value="UniProtKB-UniRule"/>
</dbReference>
<dbReference type="eggNOG" id="KOG1721">
    <property type="taxonomic scope" value="Eukaryota"/>
</dbReference>
<evidence type="ECO:0000256" key="2">
    <source>
        <dbReference type="ARBA" id="ARBA00022723"/>
    </source>
</evidence>
<dbReference type="SUPFAM" id="SSF57716">
    <property type="entry name" value="Glucocorticoid receptor-like (DNA-binding domain)"/>
    <property type="match status" value="1"/>
</dbReference>
<evidence type="ECO:0008006" key="13">
    <source>
        <dbReference type="Google" id="ProtNLM"/>
    </source>
</evidence>
<evidence type="ECO:0000259" key="10">
    <source>
        <dbReference type="PROSITE" id="PS50157"/>
    </source>
</evidence>
<feature type="domain" description="C2H2-type" evidence="10">
    <location>
        <begin position="365"/>
        <end position="389"/>
    </location>
</feature>
<dbReference type="PROSITE" id="PS51915">
    <property type="entry name" value="ZAD"/>
    <property type="match status" value="1"/>
</dbReference>
<protein>
    <recommendedName>
        <fullName evidence="13">Zinc-finger double domain protein</fullName>
    </recommendedName>
</protein>
<evidence type="ECO:0000256" key="8">
    <source>
        <dbReference type="PROSITE-ProRule" id="PRU01263"/>
    </source>
</evidence>
<dbReference type="RefSeq" id="XP_005182610.3">
    <property type="nucleotide sequence ID" value="XM_005182553.4"/>
</dbReference>
<dbReference type="InterPro" id="IPR036236">
    <property type="entry name" value="Znf_C2H2_sf"/>
</dbReference>
<accession>A0A1I8MIC5</accession>